<feature type="transmembrane region" description="Helical" evidence="5">
    <location>
        <begin position="207"/>
        <end position="228"/>
    </location>
</feature>
<keyword evidence="7" id="KW-1185">Reference proteome</keyword>
<keyword evidence="2 5" id="KW-0812">Transmembrane</keyword>
<feature type="transmembrane region" description="Helical" evidence="5">
    <location>
        <begin position="323"/>
        <end position="343"/>
    </location>
</feature>
<dbReference type="SUPFAM" id="SSF103473">
    <property type="entry name" value="MFS general substrate transporter"/>
    <property type="match status" value="1"/>
</dbReference>
<feature type="transmembrane region" description="Helical" evidence="5">
    <location>
        <begin position="260"/>
        <end position="284"/>
    </location>
</feature>
<proteinExistence type="predicted"/>
<dbReference type="InParanoid" id="A0A4W6C070"/>
<dbReference type="PANTHER" id="PTHR24064">
    <property type="entry name" value="SOLUTE CARRIER FAMILY 22 MEMBER"/>
    <property type="match status" value="1"/>
</dbReference>
<feature type="transmembrane region" description="Helical" evidence="5">
    <location>
        <begin position="235"/>
        <end position="254"/>
    </location>
</feature>
<feature type="transmembrane region" description="Helical" evidence="5">
    <location>
        <begin position="296"/>
        <end position="317"/>
    </location>
</feature>
<dbReference type="AlphaFoldDB" id="A0A4W6C070"/>
<evidence type="ECO:0000256" key="3">
    <source>
        <dbReference type="ARBA" id="ARBA00022989"/>
    </source>
</evidence>
<evidence type="ECO:0000256" key="5">
    <source>
        <dbReference type="SAM" id="Phobius"/>
    </source>
</evidence>
<dbReference type="Proteomes" id="UP000314980">
    <property type="component" value="Unassembled WGS sequence"/>
</dbReference>
<sequence length="382" mass="43266">MFAVMRLFTGFGLSGISIITIVLCEFYIIVCLLYSQVYFNRFYLLSLLLIGVEWVDIKHRTIVGVLMTLDWSVCTAVLPVVAYFLNDWRHLTAASTSPLLLAIICWRWLPESARWLISNGKHNSAHFYLTKCAKANHREQFMTDLKPDMLSKVILVEDENRKYSYVDLLKTPRMRRLALLTGIVWCGVACTYYGISLNVSGFGLNIYLTQFLYGAIEVPAKAFIFLTLNIIGRRLNQSGTLVLTGLCIFCNIFIPQEMGMYRTVVGALGKMFAEAAFTTVFLYTTELYPTVMRQNGLGYCSFMARLGVSLSPLIMLLEEVWLPLPSAVFILTSLTAGLSASLLPETRNVRLPETIEDVEQTRYSSLIFKKLFLCIVTSQSER</sequence>
<dbReference type="InterPro" id="IPR005828">
    <property type="entry name" value="MFS_sugar_transport-like"/>
</dbReference>
<accession>A0A4W6C070</accession>
<dbReference type="GO" id="GO:0016020">
    <property type="term" value="C:membrane"/>
    <property type="evidence" value="ECO:0007669"/>
    <property type="project" value="UniProtKB-SubCell"/>
</dbReference>
<organism evidence="6 7">
    <name type="scientific">Lates calcarifer</name>
    <name type="common">Barramundi</name>
    <name type="synonym">Holocentrus calcarifer</name>
    <dbReference type="NCBI Taxonomy" id="8187"/>
    <lineage>
        <taxon>Eukaryota</taxon>
        <taxon>Metazoa</taxon>
        <taxon>Chordata</taxon>
        <taxon>Craniata</taxon>
        <taxon>Vertebrata</taxon>
        <taxon>Euteleostomi</taxon>
        <taxon>Actinopterygii</taxon>
        <taxon>Neopterygii</taxon>
        <taxon>Teleostei</taxon>
        <taxon>Neoteleostei</taxon>
        <taxon>Acanthomorphata</taxon>
        <taxon>Carangaria</taxon>
        <taxon>Carangaria incertae sedis</taxon>
        <taxon>Centropomidae</taxon>
        <taxon>Lates</taxon>
    </lineage>
</organism>
<dbReference type="STRING" id="8187.ENSLCAP00010004997"/>
<dbReference type="Gene3D" id="1.20.1250.20">
    <property type="entry name" value="MFS general substrate transporter like domains"/>
    <property type="match status" value="1"/>
</dbReference>
<feature type="transmembrane region" description="Helical" evidence="5">
    <location>
        <begin position="177"/>
        <end position="195"/>
    </location>
</feature>
<dbReference type="GO" id="GO:0022857">
    <property type="term" value="F:transmembrane transporter activity"/>
    <property type="evidence" value="ECO:0007669"/>
    <property type="project" value="InterPro"/>
</dbReference>
<feature type="transmembrane region" description="Helical" evidence="5">
    <location>
        <begin position="36"/>
        <end position="55"/>
    </location>
</feature>
<evidence type="ECO:0000256" key="1">
    <source>
        <dbReference type="ARBA" id="ARBA00004141"/>
    </source>
</evidence>
<evidence type="ECO:0000313" key="6">
    <source>
        <dbReference type="Ensembl" id="ENSLCAP00010004997.1"/>
    </source>
</evidence>
<reference evidence="7" key="1">
    <citation type="submission" date="2015-09" db="EMBL/GenBank/DDBJ databases">
        <authorList>
            <person name="Sai Rama Sridatta P."/>
        </authorList>
    </citation>
    <scope>NUCLEOTIDE SEQUENCE [LARGE SCALE GENOMIC DNA]</scope>
</reference>
<evidence type="ECO:0000313" key="7">
    <source>
        <dbReference type="Proteomes" id="UP000314980"/>
    </source>
</evidence>
<comment type="subcellular location">
    <subcellularLocation>
        <location evidence="1">Membrane</location>
        <topology evidence="1">Multi-pass membrane protein</topology>
    </subcellularLocation>
</comment>
<evidence type="ECO:0000256" key="2">
    <source>
        <dbReference type="ARBA" id="ARBA00022692"/>
    </source>
</evidence>
<dbReference type="InterPro" id="IPR036259">
    <property type="entry name" value="MFS_trans_sf"/>
</dbReference>
<dbReference type="Ensembl" id="ENSLCAT00010005126.1">
    <property type="protein sequence ID" value="ENSLCAP00010004997.1"/>
    <property type="gene ID" value="ENSLCAG00010002536.1"/>
</dbReference>
<feature type="transmembrane region" description="Helical" evidence="5">
    <location>
        <begin position="62"/>
        <end position="85"/>
    </location>
</feature>
<feature type="transmembrane region" description="Helical" evidence="5">
    <location>
        <begin position="7"/>
        <end position="30"/>
    </location>
</feature>
<feature type="transmembrane region" description="Helical" evidence="5">
    <location>
        <begin position="91"/>
        <end position="109"/>
    </location>
</feature>
<dbReference type="GeneTree" id="ENSGT00940000154922"/>
<name>A0A4W6C070_LATCA</name>
<dbReference type="Pfam" id="PF00083">
    <property type="entry name" value="Sugar_tr"/>
    <property type="match status" value="1"/>
</dbReference>
<keyword evidence="4 5" id="KW-0472">Membrane</keyword>
<evidence type="ECO:0000256" key="4">
    <source>
        <dbReference type="ARBA" id="ARBA00023136"/>
    </source>
</evidence>
<reference evidence="6" key="3">
    <citation type="submission" date="2025-09" db="UniProtKB">
        <authorList>
            <consortium name="Ensembl"/>
        </authorList>
    </citation>
    <scope>IDENTIFICATION</scope>
</reference>
<keyword evidence="3 5" id="KW-1133">Transmembrane helix</keyword>
<reference evidence="6" key="2">
    <citation type="submission" date="2025-08" db="UniProtKB">
        <authorList>
            <consortium name="Ensembl"/>
        </authorList>
    </citation>
    <scope>IDENTIFICATION</scope>
</reference>
<protein>
    <submittedName>
        <fullName evidence="6">Solute carrier family 22 member 7b, tandem duplicate 1</fullName>
    </submittedName>
</protein>